<dbReference type="PANTHER" id="PTHR37426">
    <property type="entry name" value="RIBOSOMAL RNA LARGE SUBUNIT METHYLTRANSFERASE J"/>
    <property type="match status" value="1"/>
</dbReference>
<feature type="binding site" evidence="1">
    <location>
        <position position="120"/>
    </location>
    <ligand>
        <name>S-adenosyl-L-methionine</name>
        <dbReference type="ChEBI" id="CHEBI:59789"/>
    </ligand>
</feature>
<proteinExistence type="inferred from homology"/>
<protein>
    <recommendedName>
        <fullName evidence="1">Ribosomal RNA large subunit methyltransferase J</fullName>
        <ecNumber evidence="1">2.1.1.266</ecNumber>
    </recommendedName>
    <alternativeName>
        <fullName evidence="1">23S rRNA (adenine(2030)-N6)-methyltransferase</fullName>
    </alternativeName>
    <alternativeName>
        <fullName evidence="1">23S rRNA m6A2030 methyltransferase</fullName>
    </alternativeName>
</protein>
<name>A0AAW3ZIM6_9GAMM</name>
<evidence type="ECO:0000313" key="2">
    <source>
        <dbReference type="EMBL" id="MBD8524564.1"/>
    </source>
</evidence>
<organism evidence="2 3">
    <name type="scientific">Pseudomarimonas arenosa</name>
    <dbReference type="NCBI Taxonomy" id="2774145"/>
    <lineage>
        <taxon>Bacteria</taxon>
        <taxon>Pseudomonadati</taxon>
        <taxon>Pseudomonadota</taxon>
        <taxon>Gammaproteobacteria</taxon>
        <taxon>Lysobacterales</taxon>
        <taxon>Lysobacteraceae</taxon>
        <taxon>Pseudomarimonas</taxon>
    </lineage>
</organism>
<dbReference type="GO" id="GO:0003723">
    <property type="term" value="F:RNA binding"/>
    <property type="evidence" value="ECO:0007669"/>
    <property type="project" value="UniProtKB-UniRule"/>
</dbReference>
<dbReference type="AlphaFoldDB" id="A0AAW3ZIM6"/>
<feature type="active site" description="Proton acceptor" evidence="1">
    <location>
        <position position="166"/>
    </location>
</feature>
<keyword evidence="1" id="KW-0489">Methyltransferase</keyword>
<evidence type="ECO:0000256" key="1">
    <source>
        <dbReference type="HAMAP-Rule" id="MF_00934"/>
    </source>
</evidence>
<keyword evidence="3" id="KW-1185">Reference proteome</keyword>
<comment type="caution">
    <text evidence="1">Lacks conserved residue(s) required for the propagation of feature annotation.</text>
</comment>
<evidence type="ECO:0000313" key="3">
    <source>
        <dbReference type="Proteomes" id="UP000613768"/>
    </source>
</evidence>
<comment type="caution">
    <text evidence="2">The sequence shown here is derived from an EMBL/GenBank/DDBJ whole genome shotgun (WGS) entry which is preliminary data.</text>
</comment>
<dbReference type="RefSeq" id="WP_192027912.1">
    <property type="nucleotide sequence ID" value="NZ_JACYTR010000003.1"/>
</dbReference>
<keyword evidence="1" id="KW-0808">Transferase</keyword>
<sequence>MNYRHSFHAGNHADVLKHVVMLDLQRQLQQKPSPAFFLDTHGGRGAYLLSGSEAQTTREYESGVGRLRSLSDSACRSMPDAVQDYLAALNSFSTHPDHYPGSPCLLTQRLRPNDRLAVCELHPEEANALKQNLRGQAGIAVHQRSAYEALPALVPPAERRGLVLLDPPYEQQRDEFDLIESALQKALQRWPQGIYALWYPIKQSSSLLPIMRRLAALPAKSVLDLRLLIRPDDSPLRLNGSGMLIINPPWQFAERMAPTLAWLADQLGESGASAGCVWQKEEST</sequence>
<feature type="site" description="Interaction with substrate rRNA" evidence="1">
    <location>
        <position position="3"/>
    </location>
</feature>
<feature type="binding site" evidence="1">
    <location>
        <position position="102"/>
    </location>
    <ligand>
        <name>S-adenosyl-L-methionine</name>
        <dbReference type="ChEBI" id="CHEBI:59789"/>
    </ligand>
</feature>
<feature type="binding site" evidence="1">
    <location>
        <position position="41"/>
    </location>
    <ligand>
        <name>S-adenosyl-L-methionine</name>
        <dbReference type="ChEBI" id="CHEBI:59789"/>
    </ligand>
</feature>
<dbReference type="GO" id="GO:0070475">
    <property type="term" value="P:rRNA base methylation"/>
    <property type="evidence" value="ECO:0007669"/>
    <property type="project" value="UniProtKB-UniRule"/>
</dbReference>
<dbReference type="PANTHER" id="PTHR37426:SF1">
    <property type="entry name" value="RIBOSOMAL RNA LARGE SUBUNIT METHYLTRANSFERASE J"/>
    <property type="match status" value="1"/>
</dbReference>
<dbReference type="GO" id="GO:0005829">
    <property type="term" value="C:cytosol"/>
    <property type="evidence" value="ECO:0007669"/>
    <property type="project" value="TreeGrafter"/>
</dbReference>
<feature type="binding site" evidence="1">
    <location>
        <position position="18"/>
    </location>
    <ligand>
        <name>S-adenosyl-L-methionine</name>
        <dbReference type="ChEBI" id="CHEBI:59789"/>
    </ligand>
</feature>
<dbReference type="EMBL" id="JACYTR010000003">
    <property type="protein sequence ID" value="MBD8524564.1"/>
    <property type="molecule type" value="Genomic_DNA"/>
</dbReference>
<accession>A0AAW3ZIM6</accession>
<dbReference type="Proteomes" id="UP000613768">
    <property type="component" value="Unassembled WGS sequence"/>
</dbReference>
<dbReference type="EC" id="2.1.1.266" evidence="1"/>
<reference evidence="2 3" key="1">
    <citation type="submission" date="2020-09" db="EMBL/GenBank/DDBJ databases">
        <title>Pseudoxanthomonas sp. CAU 1598 isolated from sand of Yaerae Beach.</title>
        <authorList>
            <person name="Kim W."/>
        </authorList>
    </citation>
    <scope>NUCLEOTIDE SEQUENCE [LARGE SCALE GENOMIC DNA]</scope>
    <source>
        <strain evidence="2 3">CAU 1598</strain>
    </source>
</reference>
<keyword evidence="1" id="KW-0949">S-adenosyl-L-methionine</keyword>
<dbReference type="HAMAP" id="MF_00934">
    <property type="entry name" value="23SrRNA_methyltr_J"/>
    <property type="match status" value="1"/>
</dbReference>
<dbReference type="SUPFAM" id="SSF53335">
    <property type="entry name" value="S-adenosyl-L-methionine-dependent methyltransferases"/>
    <property type="match status" value="1"/>
</dbReference>
<dbReference type="Pfam" id="PF04378">
    <property type="entry name" value="RsmJ"/>
    <property type="match status" value="1"/>
</dbReference>
<dbReference type="Gene3D" id="3.40.50.150">
    <property type="entry name" value="Vaccinia Virus protein VP39"/>
    <property type="match status" value="1"/>
</dbReference>
<dbReference type="GO" id="GO:0036307">
    <property type="term" value="F:23S rRNA (adenine(2030)-N(6))-methyltransferase activity"/>
    <property type="evidence" value="ECO:0007669"/>
    <property type="project" value="UniProtKB-UniRule"/>
</dbReference>
<dbReference type="InterPro" id="IPR007473">
    <property type="entry name" value="RlmJ"/>
</dbReference>
<feature type="binding site" evidence="1">
    <location>
        <position position="166"/>
    </location>
    <ligand>
        <name>S-adenosyl-L-methionine</name>
        <dbReference type="ChEBI" id="CHEBI:59789"/>
    </ligand>
</feature>
<comment type="function">
    <text evidence="1">Specifically methylates the adenine in position 2030 of 23S rRNA.</text>
</comment>
<comment type="similarity">
    <text evidence="1">Belongs to the RlmJ family.</text>
</comment>
<comment type="catalytic activity">
    <reaction evidence="1">
        <text>adenosine(2030) in 23S rRNA + S-adenosyl-L-methionine = N(6)-methyladenosine(2030) in 23S rRNA + S-adenosyl-L-homocysteine + H(+)</text>
        <dbReference type="Rhea" id="RHEA:43736"/>
        <dbReference type="Rhea" id="RHEA-COMP:10668"/>
        <dbReference type="Rhea" id="RHEA-COMP:10669"/>
        <dbReference type="ChEBI" id="CHEBI:15378"/>
        <dbReference type="ChEBI" id="CHEBI:57856"/>
        <dbReference type="ChEBI" id="CHEBI:59789"/>
        <dbReference type="ChEBI" id="CHEBI:74411"/>
        <dbReference type="ChEBI" id="CHEBI:74449"/>
        <dbReference type="EC" id="2.1.1.266"/>
    </reaction>
</comment>
<gene>
    <name evidence="1" type="primary">rlmJ</name>
    <name evidence="2" type="ORF">IFO71_02315</name>
</gene>
<keyword evidence="1" id="KW-0694">RNA-binding</keyword>
<comment type="subunit">
    <text evidence="1">Monomer.</text>
</comment>
<dbReference type="InterPro" id="IPR029063">
    <property type="entry name" value="SAM-dependent_MTases_sf"/>
</dbReference>
<keyword evidence="1" id="KW-0698">rRNA processing</keyword>